<reference evidence="2 3" key="1">
    <citation type="journal article" date="2018" name="Int. J. Syst. Evol. Microbiol.">
        <title>Zhouia spongiae sp. nov., isolated from a marine sponge.</title>
        <authorList>
            <person name="Zhuang L."/>
            <person name="Lin B."/>
            <person name="Qin F."/>
            <person name="Luo L."/>
        </authorList>
    </citation>
    <scope>NUCLEOTIDE SEQUENCE [LARGE SCALE GENOMIC DNA]</scope>
    <source>
        <strain evidence="2 3">HN-Y44</strain>
    </source>
</reference>
<sequence>MNFSLRKLAPHIVVFLLFIVAALAYFSPVLQGKKIFQSDIVQYIGMAKEQNDFRKANNEEPYWTNSAFGGMPTYQLGANYPHNYVKKIDKTIRFLPRPADYLFLYFIGFYLLLLVLKVDWKLAFIGSLAFGFSTYLIIILGVGHNAKAHAIGYFPFVLAGIVLSFRKNYLWGFLLTAIAMALEINANHFQMTYYLMFLVMVMGVVYLIDAYRTKELPHFFKTVGLLVIAVILAVATNATNLMATKQYADWSTRSKSDLTIDPEGLPKENKGGLSYEYITEYSYGITESLNLFVPRLFGGSNSESLGEESNTYQYLVNKGVPKDQAKNFISGMPAYWGDQPIVAAPAYIGAVVFFLFVLSLFLVKGRLKWWLVGGIVLSLLLSWGKNFSILTDFMIDYFPMYNKFRAVSSIQVVLELCIPVLAIIGLSKFFSTGLSKDEKINALKKSGAIVGGLIVVLFIGKGFFSFNALNDAYYSQQFSQMGLPELMDFMKEDRKAMYTSDLLRSSGFVLVLALVLFAFIRERLKLVYAYVAVGLLLVLDLVGVDKRYVNKEDFVAARKLDKPFQQNTADTEILKDTTHFRVFDPSEGLNGARTSYFHKSIGGYHAAKPGRLQELFEYQIVDNNSGTIKNVGMLNMLNVKYIIQQSQNGVYPARNPYANGNAWFVKALLTVDNADEEMKALDSLNVKTEAVVDVSEFGNLAHNKSFSVDSLANITLKKYKPNHLVYTSNNNNDGLAVFSEMYYPHGWKVTIDGVAAESFRVNYVLRALHVPAGKHTIEFKFEPEVIQKGSSIVLAGSLLLALIFIGGIFYSFKTARRPQPE</sequence>
<feature type="transmembrane region" description="Helical" evidence="1">
    <location>
        <begin position="12"/>
        <end position="30"/>
    </location>
</feature>
<keyword evidence="1" id="KW-0472">Membrane</keyword>
<evidence type="ECO:0000313" key="2">
    <source>
        <dbReference type="EMBL" id="UNY97794.1"/>
    </source>
</evidence>
<feature type="transmembrane region" description="Helical" evidence="1">
    <location>
        <begin position="223"/>
        <end position="243"/>
    </location>
</feature>
<feature type="transmembrane region" description="Helical" evidence="1">
    <location>
        <begin position="447"/>
        <end position="469"/>
    </location>
</feature>
<dbReference type="Pfam" id="PF09586">
    <property type="entry name" value="YfhO"/>
    <property type="match status" value="1"/>
</dbReference>
<feature type="transmembrane region" description="Helical" evidence="1">
    <location>
        <begin position="406"/>
        <end position="426"/>
    </location>
</feature>
<dbReference type="Proteomes" id="UP000829476">
    <property type="component" value="Chromosome"/>
</dbReference>
<dbReference type="RefSeq" id="WP_242936205.1">
    <property type="nucleotide sequence ID" value="NZ_CP094326.1"/>
</dbReference>
<dbReference type="InterPro" id="IPR018580">
    <property type="entry name" value="Uncharacterised_YfhO"/>
</dbReference>
<organism evidence="2 3">
    <name type="scientific">Zhouia spongiae</name>
    <dbReference type="NCBI Taxonomy" id="2202721"/>
    <lineage>
        <taxon>Bacteria</taxon>
        <taxon>Pseudomonadati</taxon>
        <taxon>Bacteroidota</taxon>
        <taxon>Flavobacteriia</taxon>
        <taxon>Flavobacteriales</taxon>
        <taxon>Flavobacteriaceae</taxon>
        <taxon>Zhouia</taxon>
    </lineage>
</organism>
<dbReference type="EMBL" id="CP094326">
    <property type="protein sequence ID" value="UNY97794.1"/>
    <property type="molecule type" value="Genomic_DNA"/>
</dbReference>
<gene>
    <name evidence="2" type="ORF">MQE36_11935</name>
</gene>
<feature type="transmembrane region" description="Helical" evidence="1">
    <location>
        <begin position="191"/>
        <end position="211"/>
    </location>
</feature>
<feature type="transmembrane region" description="Helical" evidence="1">
    <location>
        <begin position="99"/>
        <end position="116"/>
    </location>
</feature>
<accession>A0ABY3YJL6</accession>
<name>A0ABY3YJL6_9FLAO</name>
<dbReference type="PANTHER" id="PTHR38454">
    <property type="entry name" value="INTEGRAL MEMBRANE PROTEIN-RELATED"/>
    <property type="match status" value="1"/>
</dbReference>
<feature type="transmembrane region" description="Helical" evidence="1">
    <location>
        <begin position="792"/>
        <end position="812"/>
    </location>
</feature>
<evidence type="ECO:0000313" key="3">
    <source>
        <dbReference type="Proteomes" id="UP000829476"/>
    </source>
</evidence>
<feature type="transmembrane region" description="Helical" evidence="1">
    <location>
        <begin position="150"/>
        <end position="171"/>
    </location>
</feature>
<evidence type="ECO:0000256" key="1">
    <source>
        <dbReference type="SAM" id="Phobius"/>
    </source>
</evidence>
<dbReference type="PANTHER" id="PTHR38454:SF1">
    <property type="entry name" value="INTEGRAL MEMBRANE PROTEIN"/>
    <property type="match status" value="1"/>
</dbReference>
<feature type="transmembrane region" description="Helical" evidence="1">
    <location>
        <begin position="369"/>
        <end position="386"/>
    </location>
</feature>
<feature type="transmembrane region" description="Helical" evidence="1">
    <location>
        <begin position="122"/>
        <end position="143"/>
    </location>
</feature>
<keyword evidence="1" id="KW-0812">Transmembrane</keyword>
<keyword evidence="1" id="KW-1133">Transmembrane helix</keyword>
<protein>
    <submittedName>
        <fullName evidence="2">YfhO family protein</fullName>
    </submittedName>
</protein>
<proteinExistence type="predicted"/>
<keyword evidence="3" id="KW-1185">Reference proteome</keyword>
<feature type="transmembrane region" description="Helical" evidence="1">
    <location>
        <begin position="527"/>
        <end position="544"/>
    </location>
</feature>
<feature type="transmembrane region" description="Helical" evidence="1">
    <location>
        <begin position="341"/>
        <end position="362"/>
    </location>
</feature>
<feature type="transmembrane region" description="Helical" evidence="1">
    <location>
        <begin position="502"/>
        <end position="520"/>
    </location>
</feature>